<dbReference type="InterPro" id="IPR035426">
    <property type="entry name" value="Gemin2/Brr1"/>
</dbReference>
<dbReference type="PANTHER" id="PTHR12794:SF0">
    <property type="entry name" value="GEM-ASSOCIATED PROTEIN 2"/>
    <property type="match status" value="1"/>
</dbReference>
<dbReference type="STRING" id="94130.A0A2Z6Q1I5"/>
<keyword evidence="4" id="KW-0508">mRNA splicing</keyword>
<evidence type="ECO:0000256" key="5">
    <source>
        <dbReference type="ARBA" id="ARBA00025758"/>
    </source>
</evidence>
<sequence>MEQRATLSIEDLYEEEGEELVQKALPVSGNYFPNRPPATGEEYLRMVRSEANKRPNVVVAKNQINKSKEVRVAGWVKRGWANQMELDNFDQNSNNLVNEEWEKIFLMKFDLIRQRLEKYIRKNLKSSQNKPSIKFPARNDEAGWLKFCYGIVESPKFVESNGLENEGDVNEMTLPCVSVVSRIDQATAITLLLNHTKWLSNGITIAQSQWLFALFLRIDKLLTPNQMASLRQLCKKCIEIRQKTDKEDLITLASLDMIIIIVVKYFEINKLIIRIKFNHNCSITNFFVFCI</sequence>
<keyword evidence="8" id="KW-1185">Reference proteome</keyword>
<evidence type="ECO:0000256" key="4">
    <source>
        <dbReference type="ARBA" id="ARBA00023187"/>
    </source>
</evidence>
<dbReference type="GO" id="GO:0005681">
    <property type="term" value="C:spliceosomal complex"/>
    <property type="evidence" value="ECO:0007669"/>
    <property type="project" value="InterPro"/>
</dbReference>
<dbReference type="GO" id="GO:0032797">
    <property type="term" value="C:SMN complex"/>
    <property type="evidence" value="ECO:0007669"/>
    <property type="project" value="TreeGrafter"/>
</dbReference>
<protein>
    <recommendedName>
        <fullName evidence="6">Gem-associated protein 2</fullName>
    </recommendedName>
</protein>
<organism evidence="7 8">
    <name type="scientific">Rhizophagus clarus</name>
    <dbReference type="NCBI Taxonomy" id="94130"/>
    <lineage>
        <taxon>Eukaryota</taxon>
        <taxon>Fungi</taxon>
        <taxon>Fungi incertae sedis</taxon>
        <taxon>Mucoromycota</taxon>
        <taxon>Glomeromycotina</taxon>
        <taxon>Glomeromycetes</taxon>
        <taxon>Glomerales</taxon>
        <taxon>Glomeraceae</taxon>
        <taxon>Rhizophagus</taxon>
    </lineage>
</organism>
<comment type="similarity">
    <text evidence="5">Belongs to the gemin-2 family.</text>
</comment>
<dbReference type="InterPro" id="IPR017364">
    <property type="entry name" value="GEMIN2"/>
</dbReference>
<dbReference type="EMBL" id="BEXD01000048">
    <property type="protein sequence ID" value="GBB83740.1"/>
    <property type="molecule type" value="Genomic_DNA"/>
</dbReference>
<dbReference type="AlphaFoldDB" id="A0A2Z6Q1I5"/>
<dbReference type="GO" id="GO:0000245">
    <property type="term" value="P:spliceosomal complex assembly"/>
    <property type="evidence" value="ECO:0007669"/>
    <property type="project" value="InterPro"/>
</dbReference>
<dbReference type="PIRSF" id="PIRSF038038">
    <property type="entry name" value="SMN_Gemin2"/>
    <property type="match status" value="1"/>
</dbReference>
<evidence type="ECO:0000313" key="8">
    <source>
        <dbReference type="Proteomes" id="UP000247702"/>
    </source>
</evidence>
<dbReference type="Pfam" id="PF04938">
    <property type="entry name" value="SIP1"/>
    <property type="match status" value="1"/>
</dbReference>
<proteinExistence type="inferred from homology"/>
<dbReference type="Proteomes" id="UP000247702">
    <property type="component" value="Unassembled WGS sequence"/>
</dbReference>
<keyword evidence="3" id="KW-0507">mRNA processing</keyword>
<comment type="subcellular location">
    <subcellularLocation>
        <location evidence="1">Cytoplasm</location>
    </subcellularLocation>
</comment>
<evidence type="ECO:0000256" key="1">
    <source>
        <dbReference type="ARBA" id="ARBA00004496"/>
    </source>
</evidence>
<gene>
    <name evidence="7" type="ORF">RclHR1_10400004</name>
</gene>
<dbReference type="PANTHER" id="PTHR12794">
    <property type="entry name" value="GEMIN2"/>
    <property type="match status" value="1"/>
</dbReference>
<name>A0A2Z6Q1I5_9GLOM</name>
<dbReference type="GO" id="GO:0000387">
    <property type="term" value="P:spliceosomal snRNP assembly"/>
    <property type="evidence" value="ECO:0007669"/>
    <property type="project" value="InterPro"/>
</dbReference>
<reference evidence="7 8" key="1">
    <citation type="submission" date="2017-11" db="EMBL/GenBank/DDBJ databases">
        <title>The genome of Rhizophagus clarus HR1 reveals common genetic basis of auxotrophy among arbuscular mycorrhizal fungi.</title>
        <authorList>
            <person name="Kobayashi Y."/>
        </authorList>
    </citation>
    <scope>NUCLEOTIDE SEQUENCE [LARGE SCALE GENOMIC DNA]</scope>
    <source>
        <strain evidence="7 8">HR1</strain>
    </source>
</reference>
<evidence type="ECO:0000256" key="3">
    <source>
        <dbReference type="ARBA" id="ARBA00022664"/>
    </source>
</evidence>
<evidence type="ECO:0000256" key="6">
    <source>
        <dbReference type="ARBA" id="ARBA00047179"/>
    </source>
</evidence>
<keyword evidence="2" id="KW-0963">Cytoplasm</keyword>
<dbReference type="Gene3D" id="1.20.58.1070">
    <property type="match status" value="1"/>
</dbReference>
<evidence type="ECO:0000256" key="2">
    <source>
        <dbReference type="ARBA" id="ARBA00022490"/>
    </source>
</evidence>
<comment type="caution">
    <text evidence="7">The sequence shown here is derived from an EMBL/GenBank/DDBJ whole genome shotgun (WGS) entry which is preliminary data.</text>
</comment>
<evidence type="ECO:0000313" key="7">
    <source>
        <dbReference type="EMBL" id="GBB83740.1"/>
    </source>
</evidence>
<accession>A0A2Z6Q1I5</accession>